<keyword evidence="3" id="KW-1185">Reference proteome</keyword>
<sequence length="137" mass="15927">MVSRAETRSEECALLADAVGTERDRLREVGDELDRIIDWLSEADETPLLQLGFEELRERHDRLADFRETCDRLARQRQATIRGTRRDGLTGIRERELLDHLYADFEDDHPMLADVARVADLLDDSQRAVRRHLCARV</sequence>
<dbReference type="Proteomes" id="UP001596407">
    <property type="component" value="Unassembled WGS sequence"/>
</dbReference>
<dbReference type="RefSeq" id="WP_382209796.1">
    <property type="nucleotide sequence ID" value="NZ_JBHSZH010000005.1"/>
</dbReference>
<dbReference type="Pfam" id="PF23921">
    <property type="entry name" value="DUF7260"/>
    <property type="match status" value="1"/>
</dbReference>
<dbReference type="EMBL" id="JBHSZH010000005">
    <property type="protein sequence ID" value="MFC7080570.1"/>
    <property type="molecule type" value="Genomic_DNA"/>
</dbReference>
<evidence type="ECO:0000313" key="3">
    <source>
        <dbReference type="Proteomes" id="UP001596407"/>
    </source>
</evidence>
<reference evidence="2 3" key="1">
    <citation type="journal article" date="2019" name="Int. J. Syst. Evol. Microbiol.">
        <title>The Global Catalogue of Microorganisms (GCM) 10K type strain sequencing project: providing services to taxonomists for standard genome sequencing and annotation.</title>
        <authorList>
            <consortium name="The Broad Institute Genomics Platform"/>
            <consortium name="The Broad Institute Genome Sequencing Center for Infectious Disease"/>
            <person name="Wu L."/>
            <person name="Ma J."/>
        </authorList>
    </citation>
    <scope>NUCLEOTIDE SEQUENCE [LARGE SCALE GENOMIC DNA]</scope>
    <source>
        <strain evidence="2 3">DT72</strain>
    </source>
</reference>
<dbReference type="InterPro" id="IPR055684">
    <property type="entry name" value="DUF7260"/>
</dbReference>
<dbReference type="AlphaFoldDB" id="A0ABD5WLI8"/>
<feature type="domain" description="DUF7260" evidence="1">
    <location>
        <begin position="2"/>
        <end position="126"/>
    </location>
</feature>
<gene>
    <name evidence="2" type="ORF">ACFQJ6_10995</name>
</gene>
<accession>A0ABD5WLI8</accession>
<organism evidence="2 3">
    <name type="scientific">Halorussus caseinilyticus</name>
    <dbReference type="NCBI Taxonomy" id="3034025"/>
    <lineage>
        <taxon>Archaea</taxon>
        <taxon>Methanobacteriati</taxon>
        <taxon>Methanobacteriota</taxon>
        <taxon>Stenosarchaea group</taxon>
        <taxon>Halobacteria</taxon>
        <taxon>Halobacteriales</taxon>
        <taxon>Haladaptataceae</taxon>
        <taxon>Halorussus</taxon>
    </lineage>
</organism>
<protein>
    <recommendedName>
        <fullName evidence="1">DUF7260 domain-containing protein</fullName>
    </recommendedName>
</protein>
<evidence type="ECO:0000313" key="2">
    <source>
        <dbReference type="EMBL" id="MFC7080570.1"/>
    </source>
</evidence>
<name>A0ABD5WLI8_9EURY</name>
<comment type="caution">
    <text evidence="2">The sequence shown here is derived from an EMBL/GenBank/DDBJ whole genome shotgun (WGS) entry which is preliminary data.</text>
</comment>
<evidence type="ECO:0000259" key="1">
    <source>
        <dbReference type="Pfam" id="PF23921"/>
    </source>
</evidence>
<proteinExistence type="predicted"/>